<comment type="caution">
    <text evidence="2">The sequence shown here is derived from an EMBL/GenBank/DDBJ whole genome shotgun (WGS) entry which is preliminary data.</text>
</comment>
<dbReference type="Proteomes" id="UP000053831">
    <property type="component" value="Unassembled WGS sequence"/>
</dbReference>
<sequence>MKFCETLGGRKKSRDLHIRKISFSGSSVSSGSFSSTSSCSTARGDDSSSLNFDPLALHPTFHAPPRLHNRPFIPLDGRRYQDVSAFCDDSEDDHSDVDSHPSLLHHNQRRRRYHTQAASTASDEEDRMGMMPSAAAAAAQEESCFFAMHLAPRPQLPPSRWSESTIATMQTFDEFGAPTSASMLSVAGGPAACAGEGAAETTRTQRPGMKHMDTFEHFVKRGGWKRRGIVFHSEDMAGAFAELR</sequence>
<reference evidence="2 3" key="1">
    <citation type="submission" date="2015-07" db="EMBL/GenBank/DDBJ databases">
        <title>The genome of the fungus Escovopsis weberi, a specialized disease agent of ant agriculture.</title>
        <authorList>
            <person name="de Man T.J."/>
            <person name="Stajich J.E."/>
            <person name="Kubicek C.P."/>
            <person name="Chenthamara K."/>
            <person name="Atanasova L."/>
            <person name="Druzhinina I.S."/>
            <person name="Birnbaum S."/>
            <person name="Barribeau S.M."/>
            <person name="Teiling C."/>
            <person name="Suen G."/>
            <person name="Currie C."/>
            <person name="Gerardo N.M."/>
        </authorList>
    </citation>
    <scope>NUCLEOTIDE SEQUENCE [LARGE SCALE GENOMIC DNA]</scope>
</reference>
<proteinExistence type="predicted"/>
<feature type="region of interest" description="Disordered" evidence="1">
    <location>
        <begin position="88"/>
        <end position="127"/>
    </location>
</feature>
<evidence type="ECO:0000256" key="1">
    <source>
        <dbReference type="SAM" id="MobiDB-lite"/>
    </source>
</evidence>
<keyword evidence="3" id="KW-1185">Reference proteome</keyword>
<name>A0A0M9VVE5_ESCWE</name>
<accession>A0A0M9VVE5</accession>
<evidence type="ECO:0000313" key="3">
    <source>
        <dbReference type="Proteomes" id="UP000053831"/>
    </source>
</evidence>
<evidence type="ECO:0000313" key="2">
    <source>
        <dbReference type="EMBL" id="KOS20889.1"/>
    </source>
</evidence>
<protein>
    <submittedName>
        <fullName evidence="2">Uncharacterized protein</fullName>
    </submittedName>
</protein>
<dbReference type="OrthoDB" id="5226162at2759"/>
<gene>
    <name evidence="2" type="ORF">ESCO_004049</name>
</gene>
<dbReference type="EMBL" id="LGSR01000013">
    <property type="protein sequence ID" value="KOS20889.1"/>
    <property type="molecule type" value="Genomic_DNA"/>
</dbReference>
<dbReference type="AlphaFoldDB" id="A0A0M9VVE5"/>
<organism evidence="2 3">
    <name type="scientific">Escovopsis weberi</name>
    <dbReference type="NCBI Taxonomy" id="150374"/>
    <lineage>
        <taxon>Eukaryota</taxon>
        <taxon>Fungi</taxon>
        <taxon>Dikarya</taxon>
        <taxon>Ascomycota</taxon>
        <taxon>Pezizomycotina</taxon>
        <taxon>Sordariomycetes</taxon>
        <taxon>Hypocreomycetidae</taxon>
        <taxon>Hypocreales</taxon>
        <taxon>Hypocreaceae</taxon>
        <taxon>Escovopsis</taxon>
    </lineage>
</organism>